<dbReference type="InterPro" id="IPR005980">
    <property type="entry name" value="Nase_CF_NifB"/>
</dbReference>
<dbReference type="GO" id="GO:0046872">
    <property type="term" value="F:metal ion binding"/>
    <property type="evidence" value="ECO:0007669"/>
    <property type="project" value="UniProtKB-KW"/>
</dbReference>
<dbReference type="STRING" id="55209.HA50_22030"/>
<comment type="function">
    <text evidence="2">Involved in the biosynthesis of the iron-molybdenum cofactor (FeMo-co or M-cluster) found in the dinitrogenase enzyme of the nitrogenase complex in nitrogen-fixing microorganisms. NifB catalyzes the crucial step of radical SAM-dependent carbide insertion that occurs concomitant with the insertion of a 9th sulfur and the rearrangement/coupling of two [4Fe-4S] clusters into a [8Fe-9S-C] cluster, the precursor to the M-cluster.</text>
</comment>
<keyword evidence="9" id="KW-0408">Iron</keyword>
<evidence type="ECO:0000256" key="2">
    <source>
        <dbReference type="ARBA" id="ARBA00003522"/>
    </source>
</evidence>
<evidence type="ECO:0000256" key="7">
    <source>
        <dbReference type="ARBA" id="ARBA00022691"/>
    </source>
</evidence>
<reference evidence="16 17" key="1">
    <citation type="journal article" date="2017" name="Antonie Van Leeuwenhoek">
        <title>Phylogenomic resolution of the bacterial genus Pantoea and its relationship with Erwinia and Tatumella.</title>
        <authorList>
            <person name="Palmer M."/>
            <person name="Steenkamp E.T."/>
            <person name="Coetzee M.P."/>
            <person name="Chan W.Y."/>
            <person name="van Zyl E."/>
            <person name="De Maayer P."/>
            <person name="Coutinho T.A."/>
            <person name="Blom J."/>
            <person name="Smits T.H."/>
            <person name="Duffy B."/>
            <person name="Venter S.N."/>
        </authorList>
    </citation>
    <scope>NUCLEOTIDE SEQUENCE [LARGE SCALE GENOMIC DNA]</scope>
    <source>
        <strain evidence="16 17">LMG 2657</strain>
    </source>
</reference>
<evidence type="ECO:0000256" key="13">
    <source>
        <dbReference type="ARBA" id="ARBA00030926"/>
    </source>
</evidence>
<dbReference type="GO" id="GO:0032324">
    <property type="term" value="P:molybdopterin cofactor biosynthetic process"/>
    <property type="evidence" value="ECO:0007669"/>
    <property type="project" value="UniProtKB-ARBA"/>
</dbReference>
<dbReference type="PANTHER" id="PTHR43787:SF13">
    <property type="entry name" value="FEMO COFACTOR BIOSYNTHESIS PROTEIN NIFB"/>
    <property type="match status" value="1"/>
</dbReference>
<dbReference type="PANTHER" id="PTHR43787">
    <property type="entry name" value="FEMO COFACTOR BIOSYNTHESIS PROTEIN NIFB-RELATED"/>
    <property type="match status" value="1"/>
</dbReference>
<dbReference type="Proteomes" id="UP000193749">
    <property type="component" value="Unassembled WGS sequence"/>
</dbReference>
<keyword evidence="17" id="KW-1185">Reference proteome</keyword>
<dbReference type="NCBIfam" id="TIGR01290">
    <property type="entry name" value="nifB"/>
    <property type="match status" value="1"/>
</dbReference>
<dbReference type="OrthoDB" id="9785734at2"/>
<keyword evidence="6" id="KW-0004">4Fe-4S</keyword>
<dbReference type="GO" id="GO:0016829">
    <property type="term" value="F:lyase activity"/>
    <property type="evidence" value="ECO:0007669"/>
    <property type="project" value="UniProtKB-KW"/>
</dbReference>
<sequence>MTSCSSSACQAPTSETLTERVAGKVASHPCYSRSGHHRFARMHLPVAPACNLQCNYCNRKFDCSNESRPGVSSTLLTPEQAVARVRQVATAIPQLSVVGIAGPGDPLANIHRTFSTLEQVREAFPDLKLCLSTNGLMLPDAVDRLVTLGVDHVTVTINTLDPDIAAQIYAWLWLDGERYRGREAGEILIARQLEGVRRLAAQGVLVKINSVLIPGINDQALPEVSQMLQTNGAFIHNIMPLISRPEHGTVFGLQGQPEPDAAMVAAVRQRCGEIIPQMTHCHQCRADAIGMLGEDRSQQFAQLPEPERSPQPWLPILFQRARLHASIATKGESDEEEACLVAVATKHGDVIDSHFGHADRFYIYSLSAAGVVLVNQRFTPKYCHGSDSCEPEQDSETRMAAIFDLLADVKAVFCVRMGYTPWQKLEARGIQPCVDDAWQPVPEALHRWWLTWRANAKSIQLQNKGVA</sequence>
<dbReference type="PROSITE" id="PS51918">
    <property type="entry name" value="RADICAL_SAM"/>
    <property type="match status" value="1"/>
</dbReference>
<dbReference type="PROSITE" id="PS01305">
    <property type="entry name" value="MOAA_NIFB_PQQE"/>
    <property type="match status" value="1"/>
</dbReference>
<evidence type="ECO:0000259" key="15">
    <source>
        <dbReference type="PROSITE" id="PS51918"/>
    </source>
</evidence>
<comment type="similarity">
    <text evidence="4">Belongs to the radical SAM superfamily. NifB family.</text>
</comment>
<dbReference type="SFLD" id="SFLDF00281">
    <property type="entry name" value="FeMo_cofactor_biosynthesis_pro"/>
    <property type="match status" value="1"/>
</dbReference>
<dbReference type="EMBL" id="MLJI01000002">
    <property type="protein sequence ID" value="ORM89329.1"/>
    <property type="molecule type" value="Genomic_DNA"/>
</dbReference>
<evidence type="ECO:0000256" key="12">
    <source>
        <dbReference type="ARBA" id="ARBA00023239"/>
    </source>
</evidence>
<evidence type="ECO:0000256" key="1">
    <source>
        <dbReference type="ARBA" id="ARBA00001966"/>
    </source>
</evidence>
<evidence type="ECO:0000256" key="14">
    <source>
        <dbReference type="ARBA" id="ARBA00032102"/>
    </source>
</evidence>
<keyword evidence="11" id="KW-0535">Nitrogen fixation</keyword>
<evidence type="ECO:0000256" key="3">
    <source>
        <dbReference type="ARBA" id="ARBA00005155"/>
    </source>
</evidence>
<dbReference type="CDD" id="cd00852">
    <property type="entry name" value="NifB"/>
    <property type="match status" value="1"/>
</dbReference>
<evidence type="ECO:0000256" key="10">
    <source>
        <dbReference type="ARBA" id="ARBA00023014"/>
    </source>
</evidence>
<dbReference type="Gene3D" id="3.20.20.70">
    <property type="entry name" value="Aldolase class I"/>
    <property type="match status" value="1"/>
</dbReference>
<evidence type="ECO:0000256" key="4">
    <source>
        <dbReference type="ARBA" id="ARBA00006804"/>
    </source>
</evidence>
<comment type="pathway">
    <text evidence="3">Cofactor biosynthesis; Fe-Mo cofactor biosynthesis.</text>
</comment>
<dbReference type="SFLD" id="SFLDS00029">
    <property type="entry name" value="Radical_SAM"/>
    <property type="match status" value="1"/>
</dbReference>
<evidence type="ECO:0000256" key="5">
    <source>
        <dbReference type="ARBA" id="ARBA00021702"/>
    </source>
</evidence>
<dbReference type="InterPro" id="IPR000385">
    <property type="entry name" value="MoaA_NifB_PqqE_Fe-S-bd_CS"/>
</dbReference>
<dbReference type="SMART" id="SM00729">
    <property type="entry name" value="Elp3"/>
    <property type="match status" value="1"/>
</dbReference>
<organism evidence="16 17">
    <name type="scientific">Pantoea cypripedii</name>
    <name type="common">Pectobacterium cypripedii</name>
    <name type="synonym">Erwinia cypripedii</name>
    <dbReference type="NCBI Taxonomy" id="55209"/>
    <lineage>
        <taxon>Bacteria</taxon>
        <taxon>Pseudomonadati</taxon>
        <taxon>Pseudomonadota</taxon>
        <taxon>Gammaproteobacteria</taxon>
        <taxon>Enterobacterales</taxon>
        <taxon>Erwiniaceae</taxon>
        <taxon>Pantoea</taxon>
    </lineage>
</organism>
<dbReference type="InterPro" id="IPR034165">
    <property type="entry name" value="NifB_C"/>
</dbReference>
<dbReference type="SUPFAM" id="SSF53146">
    <property type="entry name" value="Nitrogenase accessory factor-like"/>
    <property type="match status" value="1"/>
</dbReference>
<dbReference type="InterPro" id="IPR036105">
    <property type="entry name" value="DiNase_FeMo-co_biosyn_sf"/>
</dbReference>
<keyword evidence="12" id="KW-0456">Lyase</keyword>
<evidence type="ECO:0000256" key="9">
    <source>
        <dbReference type="ARBA" id="ARBA00023004"/>
    </source>
</evidence>
<gene>
    <name evidence="16" type="ORF">HA50_22030</name>
</gene>
<dbReference type="SUPFAM" id="SSF102114">
    <property type="entry name" value="Radical SAM enzymes"/>
    <property type="match status" value="1"/>
</dbReference>
<dbReference type="InterPro" id="IPR058240">
    <property type="entry name" value="rSAM_sf"/>
</dbReference>
<keyword evidence="7" id="KW-0949">S-adenosyl-L-methionine</keyword>
<evidence type="ECO:0000313" key="17">
    <source>
        <dbReference type="Proteomes" id="UP000193749"/>
    </source>
</evidence>
<dbReference type="Pfam" id="PF04055">
    <property type="entry name" value="Radical_SAM"/>
    <property type="match status" value="1"/>
</dbReference>
<evidence type="ECO:0000256" key="11">
    <source>
        <dbReference type="ARBA" id="ARBA00023231"/>
    </source>
</evidence>
<dbReference type="CDD" id="cd01335">
    <property type="entry name" value="Radical_SAM"/>
    <property type="match status" value="1"/>
</dbReference>
<dbReference type="Pfam" id="PF02579">
    <property type="entry name" value="Nitro_FeMo-Co"/>
    <property type="match status" value="1"/>
</dbReference>
<dbReference type="RefSeq" id="WP_084879040.1">
    <property type="nucleotide sequence ID" value="NZ_JAGGMY010000002.1"/>
</dbReference>
<evidence type="ECO:0000256" key="8">
    <source>
        <dbReference type="ARBA" id="ARBA00022723"/>
    </source>
</evidence>
<dbReference type="InterPro" id="IPR013785">
    <property type="entry name" value="Aldolase_TIM"/>
</dbReference>
<evidence type="ECO:0000313" key="16">
    <source>
        <dbReference type="EMBL" id="ORM89329.1"/>
    </source>
</evidence>
<dbReference type="Gene3D" id="3.30.420.130">
    <property type="entry name" value="Dinitrogenase iron-molybdenum cofactor biosynthesis domain"/>
    <property type="match status" value="1"/>
</dbReference>
<comment type="cofactor">
    <cofactor evidence="1">
        <name>[4Fe-4S] cluster</name>
        <dbReference type="ChEBI" id="CHEBI:49883"/>
    </cofactor>
</comment>
<dbReference type="InterPro" id="IPR003731">
    <property type="entry name" value="Di-Nase_FeMo-co_biosynth"/>
</dbReference>
<comment type="caution">
    <text evidence="16">The sequence shown here is derived from an EMBL/GenBank/DDBJ whole genome shotgun (WGS) entry which is preliminary data.</text>
</comment>
<dbReference type="InterPro" id="IPR006638">
    <property type="entry name" value="Elp3/MiaA/NifB-like_rSAM"/>
</dbReference>
<feature type="domain" description="Radical SAM core" evidence="15">
    <location>
        <begin position="36"/>
        <end position="285"/>
    </location>
</feature>
<proteinExistence type="inferred from homology"/>
<keyword evidence="10" id="KW-0411">Iron-sulfur</keyword>
<keyword evidence="8" id="KW-0479">Metal-binding</keyword>
<accession>A0A1X1EK99</accession>
<dbReference type="SFLD" id="SFLDG01068">
    <property type="entry name" value="FeMo_cofactor_biosynthesis_pro"/>
    <property type="match status" value="1"/>
</dbReference>
<dbReference type="UniPathway" id="UPA00782"/>
<dbReference type="GO" id="GO:0051539">
    <property type="term" value="F:4 iron, 4 sulfur cluster binding"/>
    <property type="evidence" value="ECO:0007669"/>
    <property type="project" value="UniProtKB-KW"/>
</dbReference>
<dbReference type="SFLD" id="SFLDG01067">
    <property type="entry name" value="SPASM/twitch_domain_containing"/>
    <property type="match status" value="1"/>
</dbReference>
<evidence type="ECO:0000256" key="6">
    <source>
        <dbReference type="ARBA" id="ARBA00022485"/>
    </source>
</evidence>
<dbReference type="AlphaFoldDB" id="A0A1X1EK99"/>
<dbReference type="InterPro" id="IPR007197">
    <property type="entry name" value="rSAM"/>
</dbReference>
<name>A0A1X1EK99_PANCY</name>
<protein>
    <recommendedName>
        <fullName evidence="5">FeMo cofactor biosynthesis protein NifB</fullName>
    </recommendedName>
    <alternativeName>
        <fullName evidence="14">Nitrogenase cofactor maturase NifB</fullName>
    </alternativeName>
    <alternativeName>
        <fullName evidence="13">Radical SAM assemblase NifB</fullName>
    </alternativeName>
</protein>